<name>L8EAN5_HUMAN</name>
<evidence type="ECO:0000313" key="1">
    <source>
        <dbReference type="EMBL" id="CCQ43428.1"/>
    </source>
</evidence>
<reference evidence="1" key="1">
    <citation type="journal article" date="2013" name="PLoS ONE">
        <title>Direct detection of alternative open reading frames translation products in human significantly expands the proteome.</title>
        <authorList>
            <person name="Vanderperre B."/>
            <person name="Lucier J.-F."/>
            <person name="Motard J."/>
            <person name="Tremblay G."/>
            <person name="Vanderperre S."/>
            <person name="Wisztorski M."/>
            <person name="Salzet M."/>
            <person name="Boisvert F.-M."/>
            <person name="Roucou X."/>
        </authorList>
    </citation>
    <scope>NUCLEOTIDE SEQUENCE</scope>
</reference>
<dbReference type="ChiTaRS" id="TENM1">
    <property type="organism name" value="human"/>
</dbReference>
<accession>L8EAN5</accession>
<gene>
    <name evidence="1" type="primary">ODZ1</name>
</gene>
<dbReference type="AlphaFoldDB" id="L8EAN5"/>
<dbReference type="EMBL" id="HF583931">
    <property type="protein sequence ID" value="CCQ43428.1"/>
    <property type="molecule type" value="Genomic_DNA"/>
</dbReference>
<sequence>MTVQPIAMEMESVSLAIVIVSQDSLDLTVLEIPALCCVVGMENTRKDTVSAGMAGRGQSVTFRKNNALIQHALATAPASWESASVCQDTKEKYARKRTA</sequence>
<proteinExistence type="predicted"/>
<protein>
    <submittedName>
        <fullName evidence="1">Alternative protein ODZ1</fullName>
    </submittedName>
</protein>
<organism evidence="1">
    <name type="scientific">Homo sapiens</name>
    <name type="common">Human</name>
    <dbReference type="NCBI Taxonomy" id="9606"/>
    <lineage>
        <taxon>Eukaryota</taxon>
        <taxon>Metazoa</taxon>
        <taxon>Chordata</taxon>
        <taxon>Craniata</taxon>
        <taxon>Vertebrata</taxon>
        <taxon>Euteleostomi</taxon>
        <taxon>Mammalia</taxon>
        <taxon>Eutheria</taxon>
        <taxon>Euarchontoglires</taxon>
        <taxon>Primates</taxon>
        <taxon>Haplorrhini</taxon>
        <taxon>Catarrhini</taxon>
        <taxon>Hominidae</taxon>
        <taxon>Homo</taxon>
    </lineage>
</organism>